<dbReference type="AlphaFoldDB" id="A0AA87RK16"/>
<dbReference type="PANTHER" id="PTHR43767">
    <property type="entry name" value="LONG-CHAIN-FATTY-ACID--COA LIGASE"/>
    <property type="match status" value="1"/>
</dbReference>
<dbReference type="Gene3D" id="3.30.300.30">
    <property type="match status" value="1"/>
</dbReference>
<dbReference type="InterPro" id="IPR036188">
    <property type="entry name" value="FAD/NAD-bd_sf"/>
</dbReference>
<dbReference type="SUPFAM" id="SSF51905">
    <property type="entry name" value="FAD/NAD(P)-binding domain"/>
    <property type="match status" value="1"/>
</dbReference>
<feature type="region of interest" description="Disordered" evidence="3">
    <location>
        <begin position="130"/>
        <end position="153"/>
    </location>
</feature>
<keyword evidence="2" id="KW-0560">Oxidoreductase</keyword>
<evidence type="ECO:0008006" key="9">
    <source>
        <dbReference type="Google" id="ProtNLM"/>
    </source>
</evidence>
<name>A0AA87RK16_9MICO</name>
<dbReference type="Pfam" id="PF13193">
    <property type="entry name" value="AMP-binding_C"/>
    <property type="match status" value="1"/>
</dbReference>
<dbReference type="InterPro" id="IPR045851">
    <property type="entry name" value="AMP-bd_C_sf"/>
</dbReference>
<feature type="domain" description="AMP-binding enzyme C-terminal" evidence="6">
    <location>
        <begin position="963"/>
        <end position="1036"/>
    </location>
</feature>
<keyword evidence="8" id="KW-1185">Reference proteome</keyword>
<dbReference type="Proteomes" id="UP000321749">
    <property type="component" value="Unassembled WGS sequence"/>
</dbReference>
<reference evidence="7 8" key="1">
    <citation type="submission" date="2019-07" db="EMBL/GenBank/DDBJ databases">
        <title>Whole genome shotgun sequence of Agrococcus baldri NBRC 103055.</title>
        <authorList>
            <person name="Hosoyama A."/>
            <person name="Uohara A."/>
            <person name="Ohji S."/>
            <person name="Ichikawa N."/>
        </authorList>
    </citation>
    <scope>NUCLEOTIDE SEQUENCE [LARGE SCALE GENOMIC DNA]</scope>
    <source>
        <strain evidence="7 8">NBRC 103055</strain>
    </source>
</reference>
<dbReference type="InterPro" id="IPR027477">
    <property type="entry name" value="Succ_DH/fumarate_Rdtase_cat_sf"/>
</dbReference>
<evidence type="ECO:0000256" key="3">
    <source>
        <dbReference type="SAM" id="MobiDB-lite"/>
    </source>
</evidence>
<dbReference type="GO" id="GO:0033765">
    <property type="term" value="F:steroid dehydrogenase activity, acting on the CH-CH group of donors"/>
    <property type="evidence" value="ECO:0007669"/>
    <property type="project" value="UniProtKB-ARBA"/>
</dbReference>
<dbReference type="GO" id="GO:0016878">
    <property type="term" value="F:acid-thiol ligase activity"/>
    <property type="evidence" value="ECO:0007669"/>
    <property type="project" value="UniProtKB-ARBA"/>
</dbReference>
<comment type="caution">
    <text evidence="7">The sequence shown here is derived from an EMBL/GenBank/DDBJ whole genome shotgun (WGS) entry which is preliminary data.</text>
</comment>
<evidence type="ECO:0000313" key="7">
    <source>
        <dbReference type="EMBL" id="GEK81611.1"/>
    </source>
</evidence>
<dbReference type="InterPro" id="IPR003953">
    <property type="entry name" value="FAD-dep_OxRdtase_2_FAD-bd"/>
</dbReference>
<dbReference type="InterPro" id="IPR050237">
    <property type="entry name" value="ATP-dep_AMP-bd_enzyme"/>
</dbReference>
<feature type="domain" description="AMP-dependent synthetase/ligase" evidence="4">
    <location>
        <begin position="568"/>
        <end position="912"/>
    </location>
</feature>
<dbReference type="Pfam" id="PF00501">
    <property type="entry name" value="AMP-binding"/>
    <property type="match status" value="1"/>
</dbReference>
<evidence type="ECO:0000259" key="6">
    <source>
        <dbReference type="Pfam" id="PF13193"/>
    </source>
</evidence>
<dbReference type="InterPro" id="IPR020845">
    <property type="entry name" value="AMP-binding_CS"/>
</dbReference>
<keyword evidence="1" id="KW-0285">Flavoprotein</keyword>
<evidence type="ECO:0000313" key="8">
    <source>
        <dbReference type="Proteomes" id="UP000321749"/>
    </source>
</evidence>
<dbReference type="PANTHER" id="PTHR43767:SF1">
    <property type="entry name" value="NONRIBOSOMAL PEPTIDE SYNTHASE PES1 (EUROFUNG)-RELATED"/>
    <property type="match status" value="1"/>
</dbReference>
<feature type="compositionally biased region" description="Basic and acidic residues" evidence="3">
    <location>
        <begin position="143"/>
        <end position="153"/>
    </location>
</feature>
<dbReference type="SUPFAM" id="SSF56801">
    <property type="entry name" value="Acetyl-CoA synthetase-like"/>
    <property type="match status" value="1"/>
</dbReference>
<protein>
    <recommendedName>
        <fullName evidence="9">3-oxosteroid 1-dehydrogenase</fullName>
    </recommendedName>
</protein>
<organism evidence="7 8">
    <name type="scientific">Agrococcus baldri</name>
    <dbReference type="NCBI Taxonomy" id="153730"/>
    <lineage>
        <taxon>Bacteria</taxon>
        <taxon>Bacillati</taxon>
        <taxon>Actinomycetota</taxon>
        <taxon>Actinomycetes</taxon>
        <taxon>Micrococcales</taxon>
        <taxon>Microbacteriaceae</taxon>
        <taxon>Agrococcus</taxon>
    </lineage>
</organism>
<sequence>MDVWGSARLDAEYDVVVVGSGAGGLVAALTAAESGLRVAVLEKSAQLGGTSAVSAGTIWIPGNPDMAVQGKPDDLEAARHYLASTVGASDRIDAFLEHAAAMLAFVRAHSDIDLTASMTYPDYQQRFEGAAKGGRPMQPGTYDSRRLGDWGPRLRRDQHVPQYSMIEFKQWGSWGEFPWDLLEQRTADGIVSRGAAIVGPLLEACAARGVHFAVDSAVDGLETDASGRRVVAASIGEARVGARLGVVLATGGFEWNEKMVAEHLDVPIPIRCSPPHNTGDGHRMALDLGAAVADMGEAWWAPMASIPGQEIDGRQVGRHLRSERQAPGVIIVNAAGDRIVNEAQDYNSLVRSAHASAEGSEEPLRLFVVFDQRFLDRYGFLTYGTREELPDWVATGGDLAAIAQSLGVDADRLITTVARFNEFARDGVDQDFHRGENYYDQYGGDPENLFPNTNLAPIEVGPFFGMEFFPGAFGTAGGVLTDARGRVLHEDGSPIDGLYGTGNVTAQPLAKSYPGAGSTLGPAMTFGYLVGVDLTGRSSRTSGREMSDAVRSDVWATDPQVPTIADLFEAAASEFGDREAIVAGDTRLSYAEWWRQAGGLATALAARGVTRGDVVAIGLPSSAEYAVAYAAIARLGAVATGVNPRLGSGEIAHIFELAEPSAIICDTELLHRLPPGYADRVVALAELPQLTALQPLDRVPVATDEPAVIVWTSGTTGKPKGAWFDNDALRASAQGSSDFVRVNDRRLVPLVFVHAAFMTKVWEVVASASTLVITPVPWRAPQMLDLLARERITVATGVPTQWEKIVTLPDIEARDLSALRLVITSTAPASPQLIRRLRDALGVQVAVRFASTESGPATGTRPDDSDEIVATTLGAPLPGAEISIVDERGGMLEPGEIGAIRVRHGGGMRGYWRNPDETALTRSEEGWIRTGDLGYLRSDGNLVISGRTTEMYIRGGYNVYPREVEFALLEHEQIDAVAVLGMPAPVIGEKGVAIIVPKESSAVPTLEALREFLHDRIADYKRPDEMLVVEHLPLTAFMKVDRKRIVELAASLTKQA</sequence>
<dbReference type="InterPro" id="IPR025110">
    <property type="entry name" value="AMP-bd_C"/>
</dbReference>
<evidence type="ECO:0000256" key="2">
    <source>
        <dbReference type="ARBA" id="ARBA00023002"/>
    </source>
</evidence>
<evidence type="ECO:0000259" key="4">
    <source>
        <dbReference type="Pfam" id="PF00501"/>
    </source>
</evidence>
<gene>
    <name evidence="7" type="ORF">ABA31_29620</name>
</gene>
<dbReference type="EMBL" id="BJUU01000033">
    <property type="protein sequence ID" value="GEK81611.1"/>
    <property type="molecule type" value="Genomic_DNA"/>
</dbReference>
<dbReference type="Gene3D" id="3.40.50.12780">
    <property type="entry name" value="N-terminal domain of ligase-like"/>
    <property type="match status" value="1"/>
</dbReference>
<dbReference type="InterPro" id="IPR042099">
    <property type="entry name" value="ANL_N_sf"/>
</dbReference>
<proteinExistence type="predicted"/>
<feature type="domain" description="FAD-dependent oxidoreductase 2 FAD-binding" evidence="5">
    <location>
        <begin position="14"/>
        <end position="520"/>
    </location>
</feature>
<dbReference type="RefSeq" id="WP_146797500.1">
    <property type="nucleotide sequence ID" value="NZ_BJUU01000033.1"/>
</dbReference>
<evidence type="ECO:0000256" key="1">
    <source>
        <dbReference type="ARBA" id="ARBA00022630"/>
    </source>
</evidence>
<dbReference type="PROSITE" id="PS00455">
    <property type="entry name" value="AMP_BINDING"/>
    <property type="match status" value="1"/>
</dbReference>
<evidence type="ECO:0000259" key="5">
    <source>
        <dbReference type="Pfam" id="PF00890"/>
    </source>
</evidence>
<accession>A0AA87RK16</accession>
<dbReference type="Pfam" id="PF00890">
    <property type="entry name" value="FAD_binding_2"/>
    <property type="match status" value="1"/>
</dbReference>
<dbReference type="Gene3D" id="3.50.50.60">
    <property type="entry name" value="FAD/NAD(P)-binding domain"/>
    <property type="match status" value="2"/>
</dbReference>
<dbReference type="SUPFAM" id="SSF56425">
    <property type="entry name" value="Succinate dehydrogenase/fumarate reductase flavoprotein, catalytic domain"/>
    <property type="match status" value="1"/>
</dbReference>
<dbReference type="InterPro" id="IPR000873">
    <property type="entry name" value="AMP-dep_synth/lig_dom"/>
</dbReference>